<sequence>MDRKWMSANKMSKEFEDGVKEFVKVVVAHAEDTSKIICPCLKCCYGPVSEKDLASHLIFNGIDKTYTCWTMHGEEKTKSTNLRSNVTYTSNVFEKDTQDFDRVEEFVNVIEEDIRDCPGMFDRLVSDSEKPLYDGCTKFTRLSAVLKLYKLKAGNGWSDKSFTELLTLLKDMFPENNTLPNRAYEAKRMLCSIGMSYERIHACPNDCILFRNEYASLNTCPKCSASRYKKGTAPAKALWYFPIIPRFRRIYRNAEDAKHITWHADERILDGMLRHPADSPQWAKIDDDYPDFGQEPRNLRLALSTDGMNPHGIQSCSHSTWPVILVIYNLPPSLCMKRKFLMLTMLISGPRQPGNDIDVYLAPLIEDLKFMWETGVEVYDECRKELFNLRAMLFGTINDFPAYGNLSGYIVKGKHACPICEDDTDSMWLEKCKKTVYLGHRKFLNTKHRYRKWRKAFNNESEEGRAPLSITGDQIYEKVKLMSNKFGKPFANELVTGGWKKKSIFFELPYWKSLYVRHFLDVMHIEKNVFESVIGTLLMIPGKSKNSINARLDLHRMGLRNELQPIKKKNRTYLPPAAHTLSRKEKITFCEFLDGVKVPEGYSSNINSLVSMKDLKLKGLKSHDCHVLMENLVPIGIRSILPEKVRWTITKLCFFFKAICSKVIDPGKLLALQKQIVVTLCELEMYFPPSFFDIMVHLTIHLVMETQYCGPAYMRWMYPIERYMKILKGYVKNRSRPEGCIVERYIVEEAIEFCTEYFSDVKSIGLPMSRHSGRTTGEGIGASKVVTISKIKV</sequence>
<evidence type="ECO:0000313" key="1">
    <source>
        <dbReference type="EMBL" id="CAJ2656024.1"/>
    </source>
</evidence>
<proteinExistence type="predicted"/>
<dbReference type="EMBL" id="CASHSV030000206">
    <property type="protein sequence ID" value="CAJ2656024.1"/>
    <property type="molecule type" value="Genomic_DNA"/>
</dbReference>
<accession>A0ACB0KJ56</accession>
<evidence type="ECO:0000313" key="2">
    <source>
        <dbReference type="Proteomes" id="UP001177021"/>
    </source>
</evidence>
<keyword evidence="2" id="KW-1185">Reference proteome</keyword>
<name>A0ACB0KJ56_TRIPR</name>
<organism evidence="1 2">
    <name type="scientific">Trifolium pratense</name>
    <name type="common">Red clover</name>
    <dbReference type="NCBI Taxonomy" id="57577"/>
    <lineage>
        <taxon>Eukaryota</taxon>
        <taxon>Viridiplantae</taxon>
        <taxon>Streptophyta</taxon>
        <taxon>Embryophyta</taxon>
        <taxon>Tracheophyta</taxon>
        <taxon>Spermatophyta</taxon>
        <taxon>Magnoliopsida</taxon>
        <taxon>eudicotyledons</taxon>
        <taxon>Gunneridae</taxon>
        <taxon>Pentapetalae</taxon>
        <taxon>rosids</taxon>
        <taxon>fabids</taxon>
        <taxon>Fabales</taxon>
        <taxon>Fabaceae</taxon>
        <taxon>Papilionoideae</taxon>
        <taxon>50 kb inversion clade</taxon>
        <taxon>NPAAA clade</taxon>
        <taxon>Hologalegina</taxon>
        <taxon>IRL clade</taxon>
        <taxon>Trifolieae</taxon>
        <taxon>Trifolium</taxon>
    </lineage>
</organism>
<gene>
    <name evidence="1" type="ORF">MILVUS5_LOCUS22859</name>
</gene>
<protein>
    <submittedName>
        <fullName evidence="1">Uncharacterized protein</fullName>
    </submittedName>
</protein>
<comment type="caution">
    <text evidence="1">The sequence shown here is derived from an EMBL/GenBank/DDBJ whole genome shotgun (WGS) entry which is preliminary data.</text>
</comment>
<reference evidence="1" key="1">
    <citation type="submission" date="2023-10" db="EMBL/GenBank/DDBJ databases">
        <authorList>
            <person name="Rodriguez Cubillos JULIANA M."/>
            <person name="De Vega J."/>
        </authorList>
    </citation>
    <scope>NUCLEOTIDE SEQUENCE</scope>
</reference>
<dbReference type="Proteomes" id="UP001177021">
    <property type="component" value="Unassembled WGS sequence"/>
</dbReference>